<accession>A0ABY8CAY5</accession>
<name>A0ABY8CAY5_9GAMM</name>
<protein>
    <submittedName>
        <fullName evidence="3">Glycosyltransferase family 4 protein</fullName>
    </submittedName>
</protein>
<dbReference type="RefSeq" id="WP_275595399.1">
    <property type="nucleotide sequence ID" value="NZ_CP102381.1"/>
</dbReference>
<dbReference type="EMBL" id="CP102381">
    <property type="protein sequence ID" value="WEJ63145.1"/>
    <property type="molecule type" value="Genomic_DNA"/>
</dbReference>
<evidence type="ECO:0000259" key="2">
    <source>
        <dbReference type="Pfam" id="PF13439"/>
    </source>
</evidence>
<evidence type="ECO:0000313" key="3">
    <source>
        <dbReference type="EMBL" id="WEJ63145.1"/>
    </source>
</evidence>
<dbReference type="PANTHER" id="PTHR46401:SF2">
    <property type="entry name" value="GLYCOSYLTRANSFERASE WBBK-RELATED"/>
    <property type="match status" value="1"/>
</dbReference>
<dbReference type="SUPFAM" id="SSF53756">
    <property type="entry name" value="UDP-Glycosyltransferase/glycogen phosphorylase"/>
    <property type="match status" value="1"/>
</dbReference>
<sequence>MNKKVISIVLNNFQNDSRVLKENQSLQKAGYDVQVIALWEAGLKVFDVVGGVPVHRVRLVTKHWSNNKLIQLIKYLEFIVRVLKQYRKIDIVHCHDLNALPVGWLMKRLLNRAVKVVYDAHEYETETQGLKGLRKKVIKVLEKRLIYSADAVITVSESIAEAYQRIYKIKKPDIVLNCPLYRSEDKQDLFREYFGLKKHQVIFLYQGRLSQGRGVERLLDAFSSLGSDKAVLVCMGYGPLCDEIVKRAANSANIFFHEAVSTDVLLSYTSSADFGISLIEDSCLSYRYCLPNKMFEYLMADLPVLVSNLIEMQRLVEDYKVGFVIEGESQPELTAAINKCLTSEKNTFQESIMQAKKVFNWENQEAVLINVYQNL</sequence>
<dbReference type="Proteomes" id="UP001222275">
    <property type="component" value="Chromosome"/>
</dbReference>
<gene>
    <name evidence="3" type="ORF">NR989_02525</name>
</gene>
<proteinExistence type="predicted"/>
<reference evidence="3 4" key="1">
    <citation type="submission" date="2022-06" db="EMBL/GenBank/DDBJ databases">
        <title>Thiomicrohabdus sp. nov, an obligately chemolithoautotrophic, sulfur-oxidizing bacterium isolated from beach of Guanyin Mountain. Amoy.</title>
        <authorList>
            <person name="Zhu H."/>
        </authorList>
    </citation>
    <scope>NUCLEOTIDE SEQUENCE [LARGE SCALE GENOMIC DNA]</scope>
    <source>
        <strain evidence="3 4">XGS-01</strain>
    </source>
</reference>
<evidence type="ECO:0000256" key="1">
    <source>
        <dbReference type="ARBA" id="ARBA00022679"/>
    </source>
</evidence>
<dbReference type="Pfam" id="PF13692">
    <property type="entry name" value="Glyco_trans_1_4"/>
    <property type="match status" value="1"/>
</dbReference>
<dbReference type="CDD" id="cd03794">
    <property type="entry name" value="GT4_WbuB-like"/>
    <property type="match status" value="1"/>
</dbReference>
<keyword evidence="4" id="KW-1185">Reference proteome</keyword>
<evidence type="ECO:0000313" key="4">
    <source>
        <dbReference type="Proteomes" id="UP001222275"/>
    </source>
</evidence>
<dbReference type="Pfam" id="PF13439">
    <property type="entry name" value="Glyco_transf_4"/>
    <property type="match status" value="1"/>
</dbReference>
<dbReference type="PANTHER" id="PTHR46401">
    <property type="entry name" value="GLYCOSYLTRANSFERASE WBBK-RELATED"/>
    <property type="match status" value="1"/>
</dbReference>
<feature type="domain" description="Glycosyltransferase subfamily 4-like N-terminal" evidence="2">
    <location>
        <begin position="25"/>
        <end position="174"/>
    </location>
</feature>
<dbReference type="InterPro" id="IPR028098">
    <property type="entry name" value="Glyco_trans_4-like_N"/>
</dbReference>
<dbReference type="Gene3D" id="3.40.50.2000">
    <property type="entry name" value="Glycogen Phosphorylase B"/>
    <property type="match status" value="2"/>
</dbReference>
<organism evidence="3 4">
    <name type="scientific">Thiomicrorhabdus lithotrophica</name>
    <dbReference type="NCBI Taxonomy" id="2949997"/>
    <lineage>
        <taxon>Bacteria</taxon>
        <taxon>Pseudomonadati</taxon>
        <taxon>Pseudomonadota</taxon>
        <taxon>Gammaproteobacteria</taxon>
        <taxon>Thiotrichales</taxon>
        <taxon>Piscirickettsiaceae</taxon>
        <taxon>Thiomicrorhabdus</taxon>
    </lineage>
</organism>
<keyword evidence="1" id="KW-0808">Transferase</keyword>